<proteinExistence type="predicted"/>
<dbReference type="PROSITE" id="PS50893">
    <property type="entry name" value="ABC_TRANSPORTER_2"/>
    <property type="match status" value="1"/>
</dbReference>
<dbReference type="InterPro" id="IPR003593">
    <property type="entry name" value="AAA+_ATPase"/>
</dbReference>
<dbReference type="AlphaFoldDB" id="A0A7J2U3K8"/>
<name>A0A7J2U3K8_9CREN</name>
<keyword evidence="6 10" id="KW-0067">ATP-binding</keyword>
<evidence type="ECO:0000256" key="1">
    <source>
        <dbReference type="ARBA" id="ARBA00022448"/>
    </source>
</evidence>
<keyword evidence="4" id="KW-0677">Repeat</keyword>
<evidence type="ECO:0000259" key="9">
    <source>
        <dbReference type="PROSITE" id="PS50893"/>
    </source>
</evidence>
<dbReference type="PANTHER" id="PTHR43790:SF3">
    <property type="entry name" value="D-ALLOSE IMPORT ATP-BINDING PROTEIN ALSA-RELATED"/>
    <property type="match status" value="1"/>
</dbReference>
<dbReference type="Gene3D" id="3.40.50.300">
    <property type="entry name" value="P-loop containing nucleotide triphosphate hydrolases"/>
    <property type="match status" value="2"/>
</dbReference>
<dbReference type="GO" id="GO:0005524">
    <property type="term" value="F:ATP binding"/>
    <property type="evidence" value="ECO:0007669"/>
    <property type="project" value="UniProtKB-KW"/>
</dbReference>
<keyword evidence="8" id="KW-0472">Membrane</keyword>
<feature type="domain" description="ABC transporter" evidence="9">
    <location>
        <begin position="18"/>
        <end position="513"/>
    </location>
</feature>
<evidence type="ECO:0000256" key="2">
    <source>
        <dbReference type="ARBA" id="ARBA00022475"/>
    </source>
</evidence>
<evidence type="ECO:0000256" key="6">
    <source>
        <dbReference type="ARBA" id="ARBA00022840"/>
    </source>
</evidence>
<dbReference type="InterPro" id="IPR003439">
    <property type="entry name" value="ABC_transporter-like_ATP-bd"/>
</dbReference>
<keyword evidence="2" id="KW-1003">Cell membrane</keyword>
<dbReference type="PROSITE" id="PS00211">
    <property type="entry name" value="ABC_TRANSPORTER_1"/>
    <property type="match status" value="1"/>
</dbReference>
<keyword evidence="7" id="KW-1278">Translocase</keyword>
<reference evidence="10" key="1">
    <citation type="journal article" date="2020" name="mSystems">
        <title>Genome- and Community-Level Interaction Insights into Carbon Utilization and Element Cycling Functions of Hydrothermarchaeota in Hydrothermal Sediment.</title>
        <authorList>
            <person name="Zhou Z."/>
            <person name="Liu Y."/>
            <person name="Xu W."/>
            <person name="Pan J."/>
            <person name="Luo Z.H."/>
            <person name="Li M."/>
        </authorList>
    </citation>
    <scope>NUCLEOTIDE SEQUENCE [LARGE SCALE GENOMIC DNA]</scope>
    <source>
        <strain evidence="10">SpSt-125</strain>
    </source>
</reference>
<comment type="caution">
    <text evidence="10">The sequence shown here is derived from an EMBL/GenBank/DDBJ whole genome shotgun (WGS) entry which is preliminary data.</text>
</comment>
<evidence type="ECO:0000256" key="5">
    <source>
        <dbReference type="ARBA" id="ARBA00022741"/>
    </source>
</evidence>
<accession>A0A7J2U3K8</accession>
<dbReference type="CDD" id="cd03216">
    <property type="entry name" value="ABC_Carb_Monos_I"/>
    <property type="match status" value="1"/>
</dbReference>
<evidence type="ECO:0000313" key="10">
    <source>
        <dbReference type="EMBL" id="HEM66762.1"/>
    </source>
</evidence>
<evidence type="ECO:0000256" key="7">
    <source>
        <dbReference type="ARBA" id="ARBA00022967"/>
    </source>
</evidence>
<keyword evidence="5" id="KW-0547">Nucleotide-binding</keyword>
<evidence type="ECO:0000256" key="3">
    <source>
        <dbReference type="ARBA" id="ARBA00022597"/>
    </source>
</evidence>
<sequence>MGIAMSRELSNSVSHPILVVENLWKRFPGVIAVKGASIKVFEGEIVGLVGENGAGKSTLLKCITGVIRRDSGRVFWLGRAVDFRSPSEALKHGIMYVPQDIALARNLSISDNIFLGMEGKPLLSIKEARRELDIAKQLIKELGSATDPRTRGGEVGTALAQITLIARALHFKAKLIALDEPTSALGPVEVERLLDTMVKLRSRGISMVFVSHKIEEVIRVADRIYVMRDGEIVAEFDRSKFNLNDIIKAMIAREIREFFPKEKVPIGEKILEVKNLSDYYGLVKNASFYVRRGEILGIYGIVGSGRTEMALTLIGYRRKKEGEIYVNGARISIEKPSDAFSHGIAYLPEDWRLALVYLLSIKDNISLPIAQNLKVLDLGITSPINRHVERELASRFVELLRIVPKDPFRRAMQLSGGNRQKVALAKLLATRANVLILDEPTHGIDVGTKVEIRRFMVDLAKEGKAVVLISSELPEVINMSDRILVMREGKIVAEFLREQATEESIVKAAILEEAS</sequence>
<dbReference type="CDD" id="cd03215">
    <property type="entry name" value="ABC_Carb_Monos_II"/>
    <property type="match status" value="1"/>
</dbReference>
<gene>
    <name evidence="10" type="ORF">ENO26_04230</name>
</gene>
<dbReference type="SUPFAM" id="SSF52540">
    <property type="entry name" value="P-loop containing nucleoside triphosphate hydrolases"/>
    <property type="match status" value="2"/>
</dbReference>
<dbReference type="SMART" id="SM00382">
    <property type="entry name" value="AAA"/>
    <property type="match status" value="2"/>
</dbReference>
<evidence type="ECO:0000256" key="4">
    <source>
        <dbReference type="ARBA" id="ARBA00022737"/>
    </source>
</evidence>
<dbReference type="GO" id="GO:0016887">
    <property type="term" value="F:ATP hydrolysis activity"/>
    <property type="evidence" value="ECO:0007669"/>
    <property type="project" value="InterPro"/>
</dbReference>
<organism evidence="10">
    <name type="scientific">Ignisphaera aggregans</name>
    <dbReference type="NCBI Taxonomy" id="334771"/>
    <lineage>
        <taxon>Archaea</taxon>
        <taxon>Thermoproteota</taxon>
        <taxon>Thermoprotei</taxon>
        <taxon>Desulfurococcales</taxon>
        <taxon>Desulfurococcaceae</taxon>
        <taxon>Ignisphaera</taxon>
    </lineage>
</organism>
<protein>
    <submittedName>
        <fullName evidence="10">Sugar ABC transporter ATP-binding protein</fullName>
    </submittedName>
</protein>
<keyword evidence="3" id="KW-0762">Sugar transport</keyword>
<dbReference type="PANTHER" id="PTHR43790">
    <property type="entry name" value="CARBOHYDRATE TRANSPORT ATP-BINDING PROTEIN MG119-RELATED"/>
    <property type="match status" value="1"/>
</dbReference>
<dbReference type="InterPro" id="IPR017871">
    <property type="entry name" value="ABC_transporter-like_CS"/>
</dbReference>
<keyword evidence="1" id="KW-0813">Transport</keyword>
<evidence type="ECO:0000256" key="8">
    <source>
        <dbReference type="ARBA" id="ARBA00023136"/>
    </source>
</evidence>
<dbReference type="EMBL" id="DSEU01000029">
    <property type="protein sequence ID" value="HEM66762.1"/>
    <property type="molecule type" value="Genomic_DNA"/>
</dbReference>
<dbReference type="InterPro" id="IPR050107">
    <property type="entry name" value="ABC_carbohydrate_import_ATPase"/>
</dbReference>
<dbReference type="Pfam" id="PF00005">
    <property type="entry name" value="ABC_tran"/>
    <property type="match status" value="2"/>
</dbReference>
<dbReference type="InterPro" id="IPR027417">
    <property type="entry name" value="P-loop_NTPase"/>
</dbReference>